<accession>A0AA40DV89</accession>
<dbReference type="PANTHER" id="PTHR10622:SF10">
    <property type="entry name" value="HET DOMAIN-CONTAINING PROTEIN"/>
    <property type="match status" value="1"/>
</dbReference>
<protein>
    <recommendedName>
        <fullName evidence="1">DUF8212 domain-containing protein</fullName>
    </recommendedName>
</protein>
<evidence type="ECO:0000313" key="2">
    <source>
        <dbReference type="EMBL" id="KAK0714456.1"/>
    </source>
</evidence>
<evidence type="ECO:0000313" key="3">
    <source>
        <dbReference type="Proteomes" id="UP001172159"/>
    </source>
</evidence>
<comment type="caution">
    <text evidence="2">The sequence shown here is derived from an EMBL/GenBank/DDBJ whole genome shotgun (WGS) entry which is preliminary data.</text>
</comment>
<name>A0AA40DV89_9PEZI</name>
<proteinExistence type="predicted"/>
<dbReference type="InterPro" id="IPR058525">
    <property type="entry name" value="DUF8212"/>
</dbReference>
<feature type="domain" description="DUF8212" evidence="1">
    <location>
        <begin position="74"/>
        <end position="98"/>
    </location>
</feature>
<sequence>MAALLSQIRRPEQQVLYLILVIKPARAVTDVKELASRMRWAVSRETARVEDIAYCLLGLFDVNMPLLYGEGKKSFIRLQQEILLQCEDQSLFAWYTKTSDHVATDTLFGLLADCPDRFLASGRFEMFTPMTIGGEPSAVTSKGIQVELFLVPCHDVEGADFRAILACEKLERPTRKAPTILLKRHWGMGDQYSRVLPYRDDWVERDTSLDESGSWERVFVNQQPGSNPGILRIATSKENSLLRFKEVIPLTWEIAETAPHRAWNDGTSSLELPISKVHIGVPIAIFKVKVWLEKDPIYIDVAIGLKVNSQRSCQSWCRITPPASDVTGTQNLSEGMFRLPDVDFASASATDSLRDDTSVLEIVREHHHPSGLDISLHVLRRVSSGTGYQLAGSILGTFPLVISVIRDYDIGSGALRMTHESLFLRLDVVTCYVKFQNVHEDLLTDIISPDQLQALFDDPFGLNWSDSDMTSKIRMRLPNHFNAFETTLKHIRDSLERIRDIFNNQPRHWNSAWTYTTKRLELKMQAPFLMKTFYAKLAIRDVNKESDAYLYNFSKLEEV</sequence>
<dbReference type="Proteomes" id="UP001172159">
    <property type="component" value="Unassembled WGS sequence"/>
</dbReference>
<keyword evidence="3" id="KW-1185">Reference proteome</keyword>
<organism evidence="2 3">
    <name type="scientific">Apiosordaria backusii</name>
    <dbReference type="NCBI Taxonomy" id="314023"/>
    <lineage>
        <taxon>Eukaryota</taxon>
        <taxon>Fungi</taxon>
        <taxon>Dikarya</taxon>
        <taxon>Ascomycota</taxon>
        <taxon>Pezizomycotina</taxon>
        <taxon>Sordariomycetes</taxon>
        <taxon>Sordariomycetidae</taxon>
        <taxon>Sordariales</taxon>
        <taxon>Lasiosphaeriaceae</taxon>
        <taxon>Apiosordaria</taxon>
    </lineage>
</organism>
<dbReference type="Pfam" id="PF26640">
    <property type="entry name" value="DUF8212"/>
    <property type="match status" value="1"/>
</dbReference>
<dbReference type="PANTHER" id="PTHR10622">
    <property type="entry name" value="HET DOMAIN-CONTAINING PROTEIN"/>
    <property type="match status" value="1"/>
</dbReference>
<gene>
    <name evidence="2" type="ORF">B0T21DRAFT_352369</name>
</gene>
<evidence type="ECO:0000259" key="1">
    <source>
        <dbReference type="Pfam" id="PF26640"/>
    </source>
</evidence>
<dbReference type="EMBL" id="JAUKTV010000015">
    <property type="protein sequence ID" value="KAK0714456.1"/>
    <property type="molecule type" value="Genomic_DNA"/>
</dbReference>
<reference evidence="2" key="1">
    <citation type="submission" date="2023-06" db="EMBL/GenBank/DDBJ databases">
        <title>Genome-scale phylogeny and comparative genomics of the fungal order Sordariales.</title>
        <authorList>
            <consortium name="Lawrence Berkeley National Laboratory"/>
            <person name="Hensen N."/>
            <person name="Bonometti L."/>
            <person name="Westerberg I."/>
            <person name="Brannstrom I.O."/>
            <person name="Guillou S."/>
            <person name="Cros-Aarteil S."/>
            <person name="Calhoun S."/>
            <person name="Haridas S."/>
            <person name="Kuo A."/>
            <person name="Mondo S."/>
            <person name="Pangilinan J."/>
            <person name="Riley R."/>
            <person name="Labutti K."/>
            <person name="Andreopoulos B."/>
            <person name="Lipzen A."/>
            <person name="Chen C."/>
            <person name="Yanf M."/>
            <person name="Daum C."/>
            <person name="Ng V."/>
            <person name="Clum A."/>
            <person name="Steindorff A."/>
            <person name="Ohm R."/>
            <person name="Martin F."/>
            <person name="Silar P."/>
            <person name="Natvig D."/>
            <person name="Lalanne C."/>
            <person name="Gautier V."/>
            <person name="Ament-Velasquez S.L."/>
            <person name="Kruys A."/>
            <person name="Hutchinson M.I."/>
            <person name="Powell A.J."/>
            <person name="Barry K."/>
            <person name="Miller A.N."/>
            <person name="Grigoriev I.V."/>
            <person name="Debuchy R."/>
            <person name="Gladieux P."/>
            <person name="Thoren M.H."/>
            <person name="Johannesson H."/>
        </authorList>
    </citation>
    <scope>NUCLEOTIDE SEQUENCE</scope>
    <source>
        <strain evidence="2">CBS 540.89</strain>
    </source>
</reference>
<dbReference type="AlphaFoldDB" id="A0AA40DV89"/>